<name>A0A917S2A6_9ACTN</name>
<accession>A0A917S2A6</accession>
<keyword evidence="1" id="KW-0472">Membrane</keyword>
<comment type="caution">
    <text evidence="2">The sequence shown here is derived from an EMBL/GenBank/DDBJ whole genome shotgun (WGS) entry which is preliminary data.</text>
</comment>
<evidence type="ECO:0000256" key="1">
    <source>
        <dbReference type="SAM" id="Phobius"/>
    </source>
</evidence>
<proteinExistence type="predicted"/>
<organism evidence="2 3">
    <name type="scientific">Microlunatus endophyticus</name>
    <dbReference type="NCBI Taxonomy" id="1716077"/>
    <lineage>
        <taxon>Bacteria</taxon>
        <taxon>Bacillati</taxon>
        <taxon>Actinomycetota</taxon>
        <taxon>Actinomycetes</taxon>
        <taxon>Propionibacteriales</taxon>
        <taxon>Propionibacteriaceae</taxon>
        <taxon>Microlunatus</taxon>
    </lineage>
</organism>
<dbReference type="Proteomes" id="UP000613840">
    <property type="component" value="Unassembled WGS sequence"/>
</dbReference>
<reference evidence="2" key="1">
    <citation type="journal article" date="2014" name="Int. J. Syst. Evol. Microbiol.">
        <title>Complete genome sequence of Corynebacterium casei LMG S-19264T (=DSM 44701T), isolated from a smear-ripened cheese.</title>
        <authorList>
            <consortium name="US DOE Joint Genome Institute (JGI-PGF)"/>
            <person name="Walter F."/>
            <person name="Albersmeier A."/>
            <person name="Kalinowski J."/>
            <person name="Ruckert C."/>
        </authorList>
    </citation>
    <scope>NUCLEOTIDE SEQUENCE</scope>
    <source>
        <strain evidence="2">CGMCC 4.7306</strain>
    </source>
</reference>
<reference evidence="2" key="2">
    <citation type="submission" date="2020-09" db="EMBL/GenBank/DDBJ databases">
        <authorList>
            <person name="Sun Q."/>
            <person name="Zhou Y."/>
        </authorList>
    </citation>
    <scope>NUCLEOTIDE SEQUENCE</scope>
    <source>
        <strain evidence="2">CGMCC 4.7306</strain>
    </source>
</reference>
<protein>
    <submittedName>
        <fullName evidence="2">Uncharacterized protein</fullName>
    </submittedName>
</protein>
<feature type="transmembrane region" description="Helical" evidence="1">
    <location>
        <begin position="31"/>
        <end position="51"/>
    </location>
</feature>
<keyword evidence="3" id="KW-1185">Reference proteome</keyword>
<evidence type="ECO:0000313" key="2">
    <source>
        <dbReference type="EMBL" id="GGL53767.1"/>
    </source>
</evidence>
<dbReference type="EMBL" id="BMMZ01000002">
    <property type="protein sequence ID" value="GGL53767.1"/>
    <property type="molecule type" value="Genomic_DNA"/>
</dbReference>
<keyword evidence="1" id="KW-0812">Transmembrane</keyword>
<sequence length="85" mass="9439">MSPCRPILVAMSSYWFRRRWGRYYPCSAEGWLLTAIALAMSLAGVAVILATDASRSGVITGILLIFVPIIPFSVIVLKRAEPRDR</sequence>
<gene>
    <name evidence="2" type="ORF">GCM10011575_10280</name>
</gene>
<keyword evidence="1" id="KW-1133">Transmembrane helix</keyword>
<feature type="transmembrane region" description="Helical" evidence="1">
    <location>
        <begin position="57"/>
        <end position="77"/>
    </location>
</feature>
<evidence type="ECO:0000313" key="3">
    <source>
        <dbReference type="Proteomes" id="UP000613840"/>
    </source>
</evidence>
<dbReference type="AlphaFoldDB" id="A0A917S2A6"/>